<proteinExistence type="predicted"/>
<organism evidence="3 4">
    <name type="scientific">Cyclostephanos tholiformis</name>
    <dbReference type="NCBI Taxonomy" id="382380"/>
    <lineage>
        <taxon>Eukaryota</taxon>
        <taxon>Sar</taxon>
        <taxon>Stramenopiles</taxon>
        <taxon>Ochrophyta</taxon>
        <taxon>Bacillariophyta</taxon>
        <taxon>Coscinodiscophyceae</taxon>
        <taxon>Thalassiosirophycidae</taxon>
        <taxon>Stephanodiscales</taxon>
        <taxon>Stephanodiscaceae</taxon>
        <taxon>Cyclostephanos</taxon>
    </lineage>
</organism>
<feature type="signal peptide" evidence="2">
    <location>
        <begin position="1"/>
        <end position="27"/>
    </location>
</feature>
<evidence type="ECO:0000256" key="2">
    <source>
        <dbReference type="SAM" id="SignalP"/>
    </source>
</evidence>
<dbReference type="AlphaFoldDB" id="A0ABD3RAF6"/>
<evidence type="ECO:0000313" key="4">
    <source>
        <dbReference type="Proteomes" id="UP001530377"/>
    </source>
</evidence>
<comment type="caution">
    <text evidence="3">The sequence shown here is derived from an EMBL/GenBank/DDBJ whole genome shotgun (WGS) entry which is preliminary data.</text>
</comment>
<protein>
    <submittedName>
        <fullName evidence="3">Uncharacterized protein</fullName>
    </submittedName>
</protein>
<dbReference type="Proteomes" id="UP001530377">
    <property type="component" value="Unassembled WGS sequence"/>
</dbReference>
<name>A0ABD3RAF6_9STRA</name>
<dbReference type="EMBL" id="JALLPB020000359">
    <property type="protein sequence ID" value="KAL3809997.1"/>
    <property type="molecule type" value="Genomic_DNA"/>
</dbReference>
<reference evidence="3 4" key="1">
    <citation type="submission" date="2024-10" db="EMBL/GenBank/DDBJ databases">
        <title>Updated reference genomes for cyclostephanoid diatoms.</title>
        <authorList>
            <person name="Roberts W.R."/>
            <person name="Alverson A.J."/>
        </authorList>
    </citation>
    <scope>NUCLEOTIDE SEQUENCE [LARGE SCALE GENOMIC DNA]</scope>
    <source>
        <strain evidence="3 4">AJA228-03</strain>
    </source>
</reference>
<keyword evidence="4" id="KW-1185">Reference proteome</keyword>
<feature type="region of interest" description="Disordered" evidence="1">
    <location>
        <begin position="57"/>
        <end position="86"/>
    </location>
</feature>
<keyword evidence="2" id="KW-0732">Signal</keyword>
<gene>
    <name evidence="3" type="ORF">ACHAXA_006112</name>
</gene>
<evidence type="ECO:0000313" key="3">
    <source>
        <dbReference type="EMBL" id="KAL3809997.1"/>
    </source>
</evidence>
<feature type="chain" id="PRO_5044841457" evidence="2">
    <location>
        <begin position="28"/>
        <end position="723"/>
    </location>
</feature>
<sequence length="723" mass="80633">MMAAGSSSPCMASLPLLLLLLLSFVADIPWMMTAAATRMTMAENHDDDPTIVPTAAAQSRQAVDDAPPNDDDQLSSIPPTSSPTEEDMVDCFLLSLSEDDCDASKPDCEWWTDAITDETTTMTTDISITTAAPTFAATPVTSICRNSCDALTSRSSGEYECISMAHCEWIAINDDGGGDGGGGGGGGDVASYCRTRVMCEGVLERNECKDALPTCEWDDVSGICVMSTPVPTSSHPTTYLPTNHPSHSTSPTYAPIFSPTSAPTYSHVPTITTSSMGPTKYSPTDVIASSRRPTLADYAYVRPERNDLRYVPYDDLPSDVRYAAKDMLGYTMETWDIPGTNPVEYLRYDELSDGQRMAAKTIGFVDDASWNCWQANRLCHYKTSYDRLDLKVYGGYGYPLPRPWRRFVPWEDLNDERRTLLRENLGYTELTWNVPRLAEVESRGYFELMYYESDAAATVIGLEESGWDCWMNHYDSYGWADLLDRGIAESMAGLGWSESSWEGGGDPPPSDSKSWKELTEAEQLHATDLCFYEFNWDMIDMTRNDGPFPFPIPTVRFTAWEALTPEQRRIAENVMLYDEMTWNDLGLADIENRAWDDLTKDLWPYAIQLGLYSRTWDCFQNHYRGTKWVELSPDVMSAASALGWSENIWSMPQGKTALYGQKWSELSEENQIAAHVLCHFNVTWPGGGGDSINLLNWDNPVNDASHALAHISLMLAMLVVVCM</sequence>
<evidence type="ECO:0000256" key="1">
    <source>
        <dbReference type="SAM" id="MobiDB-lite"/>
    </source>
</evidence>
<accession>A0ABD3RAF6</accession>